<dbReference type="AlphaFoldDB" id="A0A096AK97"/>
<gene>
    <name evidence="1" type="ORF">HMPREF0872_03750</name>
</gene>
<organism evidence="1 2">
    <name type="scientific">Veillonella montpellierensis DNF00314</name>
    <dbReference type="NCBI Taxonomy" id="1401067"/>
    <lineage>
        <taxon>Bacteria</taxon>
        <taxon>Bacillati</taxon>
        <taxon>Bacillota</taxon>
        <taxon>Negativicutes</taxon>
        <taxon>Veillonellales</taxon>
        <taxon>Veillonellaceae</taxon>
        <taxon>Veillonella</taxon>
    </lineage>
</organism>
<proteinExistence type="predicted"/>
<name>A0A096AK97_9FIRM</name>
<accession>A0A096AK97</accession>
<evidence type="ECO:0000313" key="2">
    <source>
        <dbReference type="Proteomes" id="UP000029628"/>
    </source>
</evidence>
<comment type="caution">
    <text evidence="1">The sequence shown here is derived from an EMBL/GenBank/DDBJ whole genome shotgun (WGS) entry which is preliminary data.</text>
</comment>
<dbReference type="RefSeq" id="WP_038151988.1">
    <property type="nucleotide sequence ID" value="NZ_JRNT01000008.1"/>
</dbReference>
<dbReference type="EMBL" id="JRNT01000008">
    <property type="protein sequence ID" value="KGF47528.1"/>
    <property type="molecule type" value="Genomic_DNA"/>
</dbReference>
<keyword evidence="2" id="KW-1185">Reference proteome</keyword>
<dbReference type="Proteomes" id="UP000029628">
    <property type="component" value="Unassembled WGS sequence"/>
</dbReference>
<dbReference type="eggNOG" id="ENOG502ZG20">
    <property type="taxonomic scope" value="Bacteria"/>
</dbReference>
<protein>
    <recommendedName>
        <fullName evidence="3">GNAT family acetyltransferase</fullName>
    </recommendedName>
</protein>
<evidence type="ECO:0008006" key="3">
    <source>
        <dbReference type="Google" id="ProtNLM"/>
    </source>
</evidence>
<reference evidence="1 2" key="1">
    <citation type="submission" date="2014-07" db="EMBL/GenBank/DDBJ databases">
        <authorList>
            <person name="McCorrison J."/>
            <person name="Sanka R."/>
            <person name="Torralba M."/>
            <person name="Gillis M."/>
            <person name="Haft D.H."/>
            <person name="Methe B."/>
            <person name="Sutton G."/>
            <person name="Nelson K.E."/>
        </authorList>
    </citation>
    <scope>NUCLEOTIDE SEQUENCE [LARGE SCALE GENOMIC DNA]</scope>
    <source>
        <strain evidence="1 2">DNF00314</strain>
    </source>
</reference>
<sequence>MEVLTANIIKHIDKYEKRTGSSFLLDWNIKEFPNVLLFSDGRILTYGVRPNYLEIGTSTCDVPTMIQTMEELAKSINVKKLRLFVVTPPKILKRLATFKVLFKAYDEKLGRDCWLLEREVLQ</sequence>
<evidence type="ECO:0000313" key="1">
    <source>
        <dbReference type="EMBL" id="KGF47528.1"/>
    </source>
</evidence>